<proteinExistence type="inferred from homology"/>
<keyword evidence="7" id="KW-1185">Reference proteome</keyword>
<comment type="similarity">
    <text evidence="1">Belongs to the GSP E family.</text>
</comment>
<dbReference type="InterPro" id="IPR037257">
    <property type="entry name" value="T2SS_E_N_sf"/>
</dbReference>
<dbReference type="InterPro" id="IPR027417">
    <property type="entry name" value="P-loop_NTPase"/>
</dbReference>
<reference evidence="6" key="1">
    <citation type="submission" date="2021-01" db="EMBL/GenBank/DDBJ databases">
        <title>Genome sequence of strain Noviherbaspirillum sp. DKR-6.</title>
        <authorList>
            <person name="Chaudhary D.K."/>
        </authorList>
    </citation>
    <scope>NUCLEOTIDE SEQUENCE</scope>
    <source>
        <strain evidence="6">DKR-6</strain>
    </source>
</reference>
<evidence type="ECO:0000313" key="6">
    <source>
        <dbReference type="EMBL" id="MBK4738759.1"/>
    </source>
</evidence>
<protein>
    <submittedName>
        <fullName evidence="6">Flp pilus assembly complex ATPase component TadA</fullName>
    </submittedName>
</protein>
<dbReference type="Proteomes" id="UP000622890">
    <property type="component" value="Unassembled WGS sequence"/>
</dbReference>
<accession>A0A934WAE2</accession>
<feature type="domain" description="Type II secretion system protein GspE N-terminal" evidence="5">
    <location>
        <begin position="219"/>
        <end position="305"/>
    </location>
</feature>
<dbReference type="Pfam" id="PF05157">
    <property type="entry name" value="MshEN"/>
    <property type="match status" value="1"/>
</dbReference>
<dbReference type="RefSeq" id="WP_200598132.1">
    <property type="nucleotide sequence ID" value="NZ_JAEPBG010000026.1"/>
</dbReference>
<dbReference type="Gene3D" id="3.30.450.90">
    <property type="match status" value="1"/>
</dbReference>
<evidence type="ECO:0000313" key="7">
    <source>
        <dbReference type="Proteomes" id="UP000622890"/>
    </source>
</evidence>
<evidence type="ECO:0000259" key="4">
    <source>
        <dbReference type="Pfam" id="PF00437"/>
    </source>
</evidence>
<dbReference type="EMBL" id="JAEPBG010000026">
    <property type="protein sequence ID" value="MBK4738759.1"/>
    <property type="molecule type" value="Genomic_DNA"/>
</dbReference>
<evidence type="ECO:0000256" key="1">
    <source>
        <dbReference type="ARBA" id="ARBA00006611"/>
    </source>
</evidence>
<dbReference type="Gene3D" id="3.30.300.160">
    <property type="entry name" value="Type II secretion system, protein E, N-terminal domain"/>
    <property type="match status" value="1"/>
</dbReference>
<dbReference type="InterPro" id="IPR007831">
    <property type="entry name" value="T2SS_GspE_N"/>
</dbReference>
<dbReference type="CDD" id="cd01129">
    <property type="entry name" value="PulE-GspE-like"/>
    <property type="match status" value="1"/>
</dbReference>
<dbReference type="Gene3D" id="3.40.50.300">
    <property type="entry name" value="P-loop containing nucleotide triphosphate hydrolases"/>
    <property type="match status" value="1"/>
</dbReference>
<dbReference type="GO" id="GO:0016887">
    <property type="term" value="F:ATP hydrolysis activity"/>
    <property type="evidence" value="ECO:0007669"/>
    <property type="project" value="TreeGrafter"/>
</dbReference>
<name>A0A934WAE2_9BURK</name>
<evidence type="ECO:0000256" key="3">
    <source>
        <dbReference type="ARBA" id="ARBA00022840"/>
    </source>
</evidence>
<dbReference type="SUPFAM" id="SSF160246">
    <property type="entry name" value="EspE N-terminal domain-like"/>
    <property type="match status" value="1"/>
</dbReference>
<comment type="caution">
    <text evidence="6">The sequence shown here is derived from an EMBL/GenBank/DDBJ whole genome shotgun (WGS) entry which is preliminary data.</text>
</comment>
<gene>
    <name evidence="6" type="primary">tadA</name>
    <name evidence="6" type="ORF">JJB74_29455</name>
</gene>
<dbReference type="AlphaFoldDB" id="A0A934WAE2"/>
<feature type="domain" description="Bacterial type II secretion system protein E" evidence="4">
    <location>
        <begin position="341"/>
        <end position="743"/>
    </location>
</feature>
<evidence type="ECO:0000256" key="2">
    <source>
        <dbReference type="ARBA" id="ARBA00022741"/>
    </source>
</evidence>
<dbReference type="GO" id="GO:0005524">
    <property type="term" value="F:ATP binding"/>
    <property type="evidence" value="ECO:0007669"/>
    <property type="project" value="UniProtKB-KW"/>
</dbReference>
<dbReference type="InterPro" id="IPR001482">
    <property type="entry name" value="T2SS/T4SS_dom"/>
</dbReference>
<dbReference type="Pfam" id="PF00437">
    <property type="entry name" value="T2SSE"/>
    <property type="match status" value="1"/>
</dbReference>
<dbReference type="SUPFAM" id="SSF52540">
    <property type="entry name" value="P-loop containing nucleoside triphosphate hydrolases"/>
    <property type="match status" value="1"/>
</dbReference>
<evidence type="ECO:0000259" key="5">
    <source>
        <dbReference type="Pfam" id="PF05157"/>
    </source>
</evidence>
<keyword evidence="3" id="KW-0067">ATP-binding</keyword>
<sequence length="746" mass="81114">MLVMVDSSRQMGTLVDFDATAKTLSLQSGSGAPLRIDFASFKVVRFTRGMPLVKAGHQNTAGAMESGKRQKLTLHFVDGEQMQMEVVGVVEHHAGLFLYASSFGQDIMCSFVPACALQKCQFASVGEAAATTAPADAPLPSFVPIKSRQGVETALHSRPAASTLRIGETLLLERLITQAQLDEALKLKQQQPNVPLGEVLVSMGAVKRDTIRRVLVQKLGIPYVELEEFDVDLDLIKSVPSELVRQHNIVPLYRADGKVIAATANPAAGEAQHALGFFTKLKVEIVVASSNDIESAIKKYYGGGTGRQTLQDLVLEIGNNETGAGAAVAAAAAVEESGNADHVLVKLVNTIITDAFEQGASDIHIENMRDNLPTRIRFRKDGVMFDYSEVPPELKSALVSRLKIMCRLDISERRRPQDGKIDFSQFGGQKIELRVLTMPTTDGLEDVVMRILAAPKAVSMETLGLSDYAMAGLKRIAERPHGLLFVCGPTGSGKTTTLHSVLSHINTPDRKIWTVEDPIEITQRGLRQVQVQSKIELTFAAILRSFLRADPDVIMVGETRDPETARTVIEASLTGHLVFSTMHTNSAAESVVRLLDLGLDPFNFADALLGVVGQRLARRLCTACRQPYAASTEDLAMLSHEYCHDSPLDPSEVVAAWRPKYGGAVGKIILYRAKGCPHCNGTGYKGRLGIHELLINTPELKRMILGKANVSELTRSAIGEGMATLRQDGISKILQGLTDWEQIRTI</sequence>
<organism evidence="6 7">
    <name type="scientific">Noviherbaspirillum pedocola</name>
    <dbReference type="NCBI Taxonomy" id="2801341"/>
    <lineage>
        <taxon>Bacteria</taxon>
        <taxon>Pseudomonadati</taxon>
        <taxon>Pseudomonadota</taxon>
        <taxon>Betaproteobacteria</taxon>
        <taxon>Burkholderiales</taxon>
        <taxon>Oxalobacteraceae</taxon>
        <taxon>Noviherbaspirillum</taxon>
    </lineage>
</organism>
<dbReference type="PANTHER" id="PTHR30258:SF1">
    <property type="entry name" value="PROTEIN TRANSPORT PROTEIN HOFB HOMOLOG"/>
    <property type="match status" value="1"/>
</dbReference>
<dbReference type="PANTHER" id="PTHR30258">
    <property type="entry name" value="TYPE II SECRETION SYSTEM PROTEIN GSPE-RELATED"/>
    <property type="match status" value="1"/>
</dbReference>
<dbReference type="GO" id="GO:0005886">
    <property type="term" value="C:plasma membrane"/>
    <property type="evidence" value="ECO:0007669"/>
    <property type="project" value="TreeGrafter"/>
</dbReference>
<keyword evidence="2" id="KW-0547">Nucleotide-binding</keyword>